<evidence type="ECO:0000256" key="1">
    <source>
        <dbReference type="ARBA" id="ARBA00004651"/>
    </source>
</evidence>
<organism evidence="7 8">
    <name type="scientific">Thauera phenylacetica B4P</name>
    <dbReference type="NCBI Taxonomy" id="1234382"/>
    <lineage>
        <taxon>Bacteria</taxon>
        <taxon>Pseudomonadati</taxon>
        <taxon>Pseudomonadota</taxon>
        <taxon>Betaproteobacteria</taxon>
        <taxon>Rhodocyclales</taxon>
        <taxon>Zoogloeaceae</taxon>
        <taxon>Thauera</taxon>
    </lineage>
</organism>
<feature type="transmembrane region" description="Helical" evidence="6">
    <location>
        <begin position="438"/>
        <end position="457"/>
    </location>
</feature>
<evidence type="ECO:0000256" key="5">
    <source>
        <dbReference type="ARBA" id="ARBA00023136"/>
    </source>
</evidence>
<dbReference type="PANTHER" id="PTHR30250:SF11">
    <property type="entry name" value="O-ANTIGEN TRANSPORTER-RELATED"/>
    <property type="match status" value="1"/>
</dbReference>
<comment type="caution">
    <text evidence="7">The sequence shown here is derived from an EMBL/GenBank/DDBJ whole genome shotgun (WGS) entry which is preliminary data.</text>
</comment>
<dbReference type="GO" id="GO:0005886">
    <property type="term" value="C:plasma membrane"/>
    <property type="evidence" value="ECO:0007669"/>
    <property type="project" value="UniProtKB-SubCell"/>
</dbReference>
<comment type="subcellular location">
    <subcellularLocation>
        <location evidence="1">Cell membrane</location>
        <topology evidence="1">Multi-pass membrane protein</topology>
    </subcellularLocation>
</comment>
<feature type="transmembrane region" description="Helical" evidence="6">
    <location>
        <begin position="413"/>
        <end position="432"/>
    </location>
</feature>
<dbReference type="OrthoDB" id="103403at2"/>
<feature type="transmembrane region" description="Helical" evidence="6">
    <location>
        <begin position="44"/>
        <end position="62"/>
    </location>
</feature>
<dbReference type="PANTHER" id="PTHR30250">
    <property type="entry name" value="PST FAMILY PREDICTED COLANIC ACID TRANSPORTER"/>
    <property type="match status" value="1"/>
</dbReference>
<evidence type="ECO:0000313" key="8">
    <source>
        <dbReference type="Proteomes" id="UP000013047"/>
    </source>
</evidence>
<dbReference type="Proteomes" id="UP000013047">
    <property type="component" value="Unassembled WGS sequence"/>
</dbReference>
<feature type="transmembrane region" description="Helical" evidence="6">
    <location>
        <begin position="168"/>
        <end position="189"/>
    </location>
</feature>
<feature type="transmembrane region" description="Helical" evidence="6">
    <location>
        <begin position="379"/>
        <end position="401"/>
    </location>
</feature>
<evidence type="ECO:0000313" key="7">
    <source>
        <dbReference type="EMBL" id="ENO98189.1"/>
    </source>
</evidence>
<proteinExistence type="predicted"/>
<dbReference type="InterPro" id="IPR002797">
    <property type="entry name" value="Polysacc_synth"/>
</dbReference>
<evidence type="ECO:0000256" key="6">
    <source>
        <dbReference type="SAM" id="Phobius"/>
    </source>
</evidence>
<feature type="transmembrane region" description="Helical" evidence="6">
    <location>
        <begin position="248"/>
        <end position="272"/>
    </location>
</feature>
<accession>N7A1I3</accession>
<evidence type="ECO:0000256" key="3">
    <source>
        <dbReference type="ARBA" id="ARBA00022692"/>
    </source>
</evidence>
<gene>
    <name evidence="7" type="ORF">C667_05115</name>
</gene>
<feature type="transmembrane region" description="Helical" evidence="6">
    <location>
        <begin position="210"/>
        <end position="228"/>
    </location>
</feature>
<feature type="transmembrane region" description="Helical" evidence="6">
    <location>
        <begin position="74"/>
        <end position="96"/>
    </location>
</feature>
<evidence type="ECO:0000256" key="2">
    <source>
        <dbReference type="ARBA" id="ARBA00022475"/>
    </source>
</evidence>
<feature type="transmembrane region" description="Helical" evidence="6">
    <location>
        <begin position="353"/>
        <end position="373"/>
    </location>
</feature>
<feature type="transmembrane region" description="Helical" evidence="6">
    <location>
        <begin position="111"/>
        <end position="133"/>
    </location>
</feature>
<dbReference type="AlphaFoldDB" id="N7A1I3"/>
<evidence type="ECO:0000256" key="4">
    <source>
        <dbReference type="ARBA" id="ARBA00022989"/>
    </source>
</evidence>
<dbReference type="InterPro" id="IPR050833">
    <property type="entry name" value="Poly_Biosynth_Transport"/>
</dbReference>
<feature type="transmembrane region" description="Helical" evidence="6">
    <location>
        <begin position="324"/>
        <end position="346"/>
    </location>
</feature>
<dbReference type="RefSeq" id="WP_004357886.1">
    <property type="nucleotide sequence ID" value="NZ_AMXF01000019.1"/>
</dbReference>
<keyword evidence="3 6" id="KW-0812">Transmembrane</keyword>
<sequence length="470" mass="52368">MNRRNILAFALGPVLTALLGLVTLPIVAWIFPPTDIGRNNVFQVAINFSVLIFVLGLDQAFVREYHESKQRDALFKACFLPGLFLLTIVVVLLVPFSADVSWLLYGEAEPLWGWLTAGCIFFSFLARFLSLILRMQERGLAFSLSQVMPKVLMVTVLLGYLFLDVDRVYTSLLLANLISIVAVTLALVWNTRIELKRGFFARVHVSDLKPLLSFGLPLIVAGIAYWGLKATSTLVLRANGAFEELAVYSLALSFASAATVFQTVFSTIWMPTVYKWVANNHDLDLLESVNGQLVAVIGVILLACATLSWLLDYFLPPVYAEVKYLLPVCMLQPLFYTLSETTVVGLNIQRKTGYSVLIALIAFFVNFSLSLLLAGQFGAVAVASVNALAFFVFTVLRTEFARRVWRPLPRAKMYVSSGVYLLFSIFFATYQPTRVLEWSVMVSIGVVYIGAVHRADLANAWSFVFKKTKV</sequence>
<name>N7A1I3_9RHOO</name>
<dbReference type="Pfam" id="PF01943">
    <property type="entry name" value="Polysacc_synt"/>
    <property type="match status" value="1"/>
</dbReference>
<keyword evidence="5 6" id="KW-0472">Membrane</keyword>
<dbReference type="EMBL" id="AMXF01000019">
    <property type="protein sequence ID" value="ENO98189.1"/>
    <property type="molecule type" value="Genomic_DNA"/>
</dbReference>
<feature type="transmembrane region" description="Helical" evidence="6">
    <location>
        <begin position="293"/>
        <end position="312"/>
    </location>
</feature>
<protein>
    <submittedName>
        <fullName evidence="7">Polysaccharide biosynthesis protein</fullName>
    </submittedName>
</protein>
<reference evidence="7 8" key="1">
    <citation type="submission" date="2012-09" db="EMBL/GenBank/DDBJ databases">
        <title>Draft Genome Sequences of 6 Strains from Genus Thauera.</title>
        <authorList>
            <person name="Liu B."/>
            <person name="Shapleigh J.P."/>
            <person name="Frostegard A.H."/>
        </authorList>
    </citation>
    <scope>NUCLEOTIDE SEQUENCE [LARGE SCALE GENOMIC DNA]</scope>
    <source>
        <strain evidence="7 8">B4P</strain>
    </source>
</reference>
<keyword evidence="8" id="KW-1185">Reference proteome</keyword>
<feature type="transmembrane region" description="Helical" evidence="6">
    <location>
        <begin position="140"/>
        <end position="162"/>
    </location>
</feature>
<keyword evidence="4 6" id="KW-1133">Transmembrane helix</keyword>
<keyword evidence="2" id="KW-1003">Cell membrane</keyword>